<dbReference type="AlphaFoldDB" id="A0ABD3PE69"/>
<reference evidence="2 3" key="1">
    <citation type="journal article" date="2020" name="G3 (Bethesda)">
        <title>Improved Reference Genome for Cyclotella cryptica CCMP332, a Model for Cell Wall Morphogenesis, Salinity Adaptation, and Lipid Production in Diatoms (Bacillariophyta).</title>
        <authorList>
            <person name="Roberts W.R."/>
            <person name="Downey K.M."/>
            <person name="Ruck E.C."/>
            <person name="Traller J.C."/>
            <person name="Alverson A.J."/>
        </authorList>
    </citation>
    <scope>NUCLEOTIDE SEQUENCE [LARGE SCALE GENOMIC DNA]</scope>
    <source>
        <strain evidence="2 3">CCMP332</strain>
    </source>
</reference>
<dbReference type="InterPro" id="IPR036412">
    <property type="entry name" value="HAD-like_sf"/>
</dbReference>
<dbReference type="SUPFAM" id="SSF56784">
    <property type="entry name" value="HAD-like"/>
    <property type="match status" value="1"/>
</dbReference>
<proteinExistence type="predicted"/>
<keyword evidence="1" id="KW-0472">Membrane</keyword>
<keyword evidence="1" id="KW-0812">Transmembrane</keyword>
<evidence type="ECO:0008006" key="4">
    <source>
        <dbReference type="Google" id="ProtNLM"/>
    </source>
</evidence>
<dbReference type="SFLD" id="SFLDG01129">
    <property type="entry name" value="C1.5:_HAD__Beta-PGM__Phosphata"/>
    <property type="match status" value="1"/>
</dbReference>
<dbReference type="Proteomes" id="UP001516023">
    <property type="component" value="Unassembled WGS sequence"/>
</dbReference>
<dbReference type="EMBL" id="JABMIG020000196">
    <property type="protein sequence ID" value="KAL3786354.1"/>
    <property type="molecule type" value="Genomic_DNA"/>
</dbReference>
<feature type="transmembrane region" description="Helical" evidence="1">
    <location>
        <begin position="33"/>
        <end position="52"/>
    </location>
</feature>
<comment type="caution">
    <text evidence="2">The sequence shown here is derived from an EMBL/GenBank/DDBJ whole genome shotgun (WGS) entry which is preliminary data.</text>
</comment>
<dbReference type="Pfam" id="PF00702">
    <property type="entry name" value="Hydrolase"/>
    <property type="match status" value="1"/>
</dbReference>
<keyword evidence="1" id="KW-1133">Transmembrane helix</keyword>
<dbReference type="Gene3D" id="3.40.50.1000">
    <property type="entry name" value="HAD superfamily/HAD-like"/>
    <property type="match status" value="1"/>
</dbReference>
<evidence type="ECO:0000256" key="1">
    <source>
        <dbReference type="SAM" id="Phobius"/>
    </source>
</evidence>
<protein>
    <recommendedName>
        <fullName evidence="4">Phosphoglycolate phosphatase</fullName>
    </recommendedName>
</protein>
<dbReference type="PANTHER" id="PTHR43434">
    <property type="entry name" value="PHOSPHOGLYCOLATE PHOSPHATASE"/>
    <property type="match status" value="1"/>
</dbReference>
<dbReference type="InterPro" id="IPR023198">
    <property type="entry name" value="PGP-like_dom2"/>
</dbReference>
<dbReference type="InterPro" id="IPR023214">
    <property type="entry name" value="HAD_sf"/>
</dbReference>
<name>A0ABD3PE69_9STRA</name>
<sequence>MKDEPEFDDAVDPHSRARSFHDSTCYGRVSKHYYLLQFVCFTLFVIAAIMTASTESFSVNQEVFFPPKKWSPKMIVFDKDGTLGDCTPALKTWCQKMTNNVRKKCVDDGRSPTQTQLIVSQFHQSIGWDANIDNVLPSAPLSAGTWDGIVQLSAEGLMKAGLDVDFDQVREWHENLGDIHACDAPLIPHLPDFLKLFKHHGIMISICTSDDRRSTNACMENWNILDLIDYSICGDEVVENKPSAHPLMELCGRAGIMPHECMVVGDTSADTQMGRNSKAGLIVGVLTGSGTERQLLDTGAHVILPNISYIKDLLENHDLFNGSESDVDSTENSVSLSPIKIRAG</sequence>
<organism evidence="2 3">
    <name type="scientific">Cyclotella cryptica</name>
    <dbReference type="NCBI Taxonomy" id="29204"/>
    <lineage>
        <taxon>Eukaryota</taxon>
        <taxon>Sar</taxon>
        <taxon>Stramenopiles</taxon>
        <taxon>Ochrophyta</taxon>
        <taxon>Bacillariophyta</taxon>
        <taxon>Coscinodiscophyceae</taxon>
        <taxon>Thalassiosirophycidae</taxon>
        <taxon>Stephanodiscales</taxon>
        <taxon>Stephanodiscaceae</taxon>
        <taxon>Cyclotella</taxon>
    </lineage>
</organism>
<dbReference type="InterPro" id="IPR050155">
    <property type="entry name" value="HAD-like_hydrolase_sf"/>
</dbReference>
<dbReference type="SFLD" id="SFLDS00003">
    <property type="entry name" value="Haloacid_Dehalogenase"/>
    <property type="match status" value="1"/>
</dbReference>
<dbReference type="PANTHER" id="PTHR43434:SF22">
    <property type="entry name" value="PHOSPHOGLYCOLATE PHOSPHATASE"/>
    <property type="match status" value="1"/>
</dbReference>
<dbReference type="GO" id="GO:0003824">
    <property type="term" value="F:catalytic activity"/>
    <property type="evidence" value="ECO:0007669"/>
    <property type="project" value="UniProtKB-ARBA"/>
</dbReference>
<accession>A0ABD3PE69</accession>
<keyword evidence="3" id="KW-1185">Reference proteome</keyword>
<evidence type="ECO:0000313" key="3">
    <source>
        <dbReference type="Proteomes" id="UP001516023"/>
    </source>
</evidence>
<evidence type="ECO:0000313" key="2">
    <source>
        <dbReference type="EMBL" id="KAL3786354.1"/>
    </source>
</evidence>
<gene>
    <name evidence="2" type="ORF">HJC23_000596</name>
</gene>
<dbReference type="Gene3D" id="1.10.150.240">
    <property type="entry name" value="Putative phosphatase, domain 2"/>
    <property type="match status" value="1"/>
</dbReference>